<dbReference type="eggNOG" id="ENOG5031ZRB">
    <property type="taxonomic scope" value="Bacteria"/>
</dbReference>
<name>A0A1I5YYH3_9ACTN</name>
<keyword evidence="2" id="KW-1185">Reference proteome</keyword>
<accession>A0A1I5YYH3</accession>
<dbReference type="EMBL" id="FOVH01000042">
    <property type="protein sequence ID" value="SFQ49323.1"/>
    <property type="molecule type" value="Genomic_DNA"/>
</dbReference>
<gene>
    <name evidence="1" type="ORF">SAMN04489713_1422</name>
</gene>
<dbReference type="AlphaFoldDB" id="A0A1I5YYH3"/>
<organism evidence="1 2">
    <name type="scientific">Actinomadura madurae</name>
    <dbReference type="NCBI Taxonomy" id="1993"/>
    <lineage>
        <taxon>Bacteria</taxon>
        <taxon>Bacillati</taxon>
        <taxon>Actinomycetota</taxon>
        <taxon>Actinomycetes</taxon>
        <taxon>Streptosporangiales</taxon>
        <taxon>Thermomonosporaceae</taxon>
        <taxon>Actinomadura</taxon>
    </lineage>
</organism>
<evidence type="ECO:0000313" key="1">
    <source>
        <dbReference type="EMBL" id="SFQ49323.1"/>
    </source>
</evidence>
<protein>
    <submittedName>
        <fullName evidence="1">Uncharacterized protein</fullName>
    </submittedName>
</protein>
<evidence type="ECO:0000313" key="2">
    <source>
        <dbReference type="Proteomes" id="UP000183413"/>
    </source>
</evidence>
<dbReference type="Proteomes" id="UP000183413">
    <property type="component" value="Unassembled WGS sequence"/>
</dbReference>
<proteinExistence type="predicted"/>
<sequence length="397" mass="44866">MGDELERPKPTQAVWARRDAFVAARDIYVTAVLGRAVAQGITGGGSTYRRDRPLFVQYTNPEILACYGIEVRGEHAGLVLTQALEATRLALLLTERHLLIPASYIFEIPWYRIFLGCLEPLVRTGTVRYISPVPDLIDYREMKVHEYRHDPLNPYHRAGLRGICSDPDFMWAPRHGTATAVGIGDLWRDALQPGGDLHGIVRGTARRWHRPHGRVERLLARTPDRLEGQAFIARFVERTLPTRLNPAESTRLAFFLSRAYLRSYLLDMDAAVLVDLSLGDLTCGLTPAMEEMDGRLLSARRLDTVLHWLQVRDFVHRFADWDELLRLRSLPEFGLIADRAYDGRSMNALRIAALEARRSSGFRPAGAYAEARSNVLAVADALTDVTFTDKPVWRDDP</sequence>
<dbReference type="RefSeq" id="WP_075025088.1">
    <property type="nucleotide sequence ID" value="NZ_FOVH01000042.1"/>
</dbReference>
<reference evidence="1 2" key="1">
    <citation type="submission" date="2016-10" db="EMBL/GenBank/DDBJ databases">
        <authorList>
            <person name="de Groot N.N."/>
        </authorList>
    </citation>
    <scope>NUCLEOTIDE SEQUENCE [LARGE SCALE GENOMIC DNA]</scope>
    <source>
        <strain evidence="1 2">DSM 43067</strain>
    </source>
</reference>
<dbReference type="STRING" id="1993.SAMN04489713_1422"/>
<dbReference type="InParanoid" id="A0A1I5YYH3"/>